<evidence type="ECO:0000313" key="4">
    <source>
        <dbReference type="RefSeq" id="XP_052127312.1"/>
    </source>
</evidence>
<organism evidence="3 4">
    <name type="scientific">Frankliniella occidentalis</name>
    <name type="common">Western flower thrips</name>
    <name type="synonym">Euthrips occidentalis</name>
    <dbReference type="NCBI Taxonomy" id="133901"/>
    <lineage>
        <taxon>Eukaryota</taxon>
        <taxon>Metazoa</taxon>
        <taxon>Ecdysozoa</taxon>
        <taxon>Arthropoda</taxon>
        <taxon>Hexapoda</taxon>
        <taxon>Insecta</taxon>
        <taxon>Pterygota</taxon>
        <taxon>Neoptera</taxon>
        <taxon>Paraneoptera</taxon>
        <taxon>Thysanoptera</taxon>
        <taxon>Terebrantia</taxon>
        <taxon>Thripoidea</taxon>
        <taxon>Thripidae</taxon>
        <taxon>Frankliniella</taxon>
    </lineage>
</organism>
<evidence type="ECO:0000256" key="1">
    <source>
        <dbReference type="SAM" id="Phobius"/>
    </source>
</evidence>
<dbReference type="GO" id="GO:0005777">
    <property type="term" value="C:peroxisome"/>
    <property type="evidence" value="ECO:0007669"/>
    <property type="project" value="TreeGrafter"/>
</dbReference>
<keyword evidence="1" id="KW-0472">Membrane</keyword>
<proteinExistence type="predicted"/>
<protein>
    <submittedName>
        <fullName evidence="4">Fatty acyl-CoA reductase wat-like</fullName>
    </submittedName>
</protein>
<keyword evidence="1" id="KW-1133">Transmembrane helix</keyword>
<dbReference type="Proteomes" id="UP000504606">
    <property type="component" value="Unplaced"/>
</dbReference>
<dbReference type="InterPro" id="IPR026055">
    <property type="entry name" value="FAR"/>
</dbReference>
<keyword evidence="1" id="KW-0812">Transmembrane</keyword>
<dbReference type="GO" id="GO:0080019">
    <property type="term" value="F:alcohol-forming very long-chain fatty acyl-CoA reductase activity"/>
    <property type="evidence" value="ECO:0007669"/>
    <property type="project" value="InterPro"/>
</dbReference>
<dbReference type="GeneID" id="113216026"/>
<feature type="domain" description="Fatty acyl-CoA reductase C-terminal" evidence="2">
    <location>
        <begin position="124"/>
        <end position="219"/>
    </location>
</feature>
<reference evidence="4" key="1">
    <citation type="submission" date="2025-08" db="UniProtKB">
        <authorList>
            <consortium name="RefSeq"/>
        </authorList>
    </citation>
    <scope>IDENTIFICATION</scope>
    <source>
        <tissue evidence="4">Whole organism</tissue>
    </source>
</reference>
<name>A0A9C6X1B5_FRAOC</name>
<dbReference type="CDD" id="cd09071">
    <property type="entry name" value="FAR_C"/>
    <property type="match status" value="1"/>
</dbReference>
<dbReference type="PANTHER" id="PTHR11011:SF116">
    <property type="entry name" value="FATTY ACYL-COA REDUCTASE CG5065-RELATED"/>
    <property type="match status" value="1"/>
</dbReference>
<evidence type="ECO:0000259" key="2">
    <source>
        <dbReference type="Pfam" id="PF03015"/>
    </source>
</evidence>
<sequence>MPGWMDNLNGFAIFWAVVSKGVFRIHYTKDIEMQFDLIPVDTVAKLTILATWAKGTGLLVHEPGETYVLNATVGDVKPSTYSMMQTTFRRNLEWKRTAYPGVVRFPDHLVVSNKFVYYVLELFYHTLFGAIVDTLLSAFGQKPQLMPTYRKIAGAFAALSYFQETAFTFESDNKWRLVAMLHPRDRKAFSFFDERGELGHWDDISRDQLLGVCRYALKEPIRGQEDLDKNYKLVRIFWWLEACWYFFLAAVAVWILARRFG</sequence>
<accession>A0A9C6X1B5</accession>
<dbReference type="KEGG" id="foc:113216026"/>
<dbReference type="AlphaFoldDB" id="A0A9C6X1B5"/>
<dbReference type="GO" id="GO:0035336">
    <property type="term" value="P:long-chain fatty-acyl-CoA metabolic process"/>
    <property type="evidence" value="ECO:0007669"/>
    <property type="project" value="TreeGrafter"/>
</dbReference>
<evidence type="ECO:0000313" key="3">
    <source>
        <dbReference type="Proteomes" id="UP000504606"/>
    </source>
</evidence>
<dbReference type="RefSeq" id="XP_052127312.1">
    <property type="nucleotide sequence ID" value="XM_052271352.1"/>
</dbReference>
<keyword evidence="3" id="KW-1185">Reference proteome</keyword>
<feature type="transmembrane region" description="Helical" evidence="1">
    <location>
        <begin position="115"/>
        <end position="140"/>
    </location>
</feature>
<dbReference type="Pfam" id="PF03015">
    <property type="entry name" value="Sterile"/>
    <property type="match status" value="1"/>
</dbReference>
<gene>
    <name evidence="4" type="primary">LOC113216026</name>
</gene>
<dbReference type="InterPro" id="IPR033640">
    <property type="entry name" value="FAR_C"/>
</dbReference>
<dbReference type="PANTHER" id="PTHR11011">
    <property type="entry name" value="MALE STERILITY PROTEIN 2-RELATED"/>
    <property type="match status" value="1"/>
</dbReference>
<dbReference type="OrthoDB" id="429813at2759"/>
<feature type="transmembrane region" description="Helical" evidence="1">
    <location>
        <begin position="236"/>
        <end position="257"/>
    </location>
</feature>